<dbReference type="Gramene" id="mRNA:HanXRQr2_Chr10g0463451">
    <property type="protein sequence ID" value="mRNA:HanXRQr2_Chr10g0463451"/>
    <property type="gene ID" value="HanXRQr2_Chr10g0463451"/>
</dbReference>
<proteinExistence type="predicted"/>
<reference evidence="1" key="1">
    <citation type="journal article" date="2017" name="Nature">
        <title>The sunflower genome provides insights into oil metabolism, flowering and Asterid evolution.</title>
        <authorList>
            <person name="Badouin H."/>
            <person name="Gouzy J."/>
            <person name="Grassa C.J."/>
            <person name="Murat F."/>
            <person name="Staton S.E."/>
            <person name="Cottret L."/>
            <person name="Lelandais-Briere C."/>
            <person name="Owens G.L."/>
            <person name="Carrere S."/>
            <person name="Mayjonade B."/>
            <person name="Legrand L."/>
            <person name="Gill N."/>
            <person name="Kane N.C."/>
            <person name="Bowers J.E."/>
            <person name="Hubner S."/>
            <person name="Bellec A."/>
            <person name="Berard A."/>
            <person name="Berges H."/>
            <person name="Blanchet N."/>
            <person name="Boniface M.C."/>
            <person name="Brunel D."/>
            <person name="Catrice O."/>
            <person name="Chaidir N."/>
            <person name="Claudel C."/>
            <person name="Donnadieu C."/>
            <person name="Faraut T."/>
            <person name="Fievet G."/>
            <person name="Helmstetter N."/>
            <person name="King M."/>
            <person name="Knapp S.J."/>
            <person name="Lai Z."/>
            <person name="Le Paslier M.C."/>
            <person name="Lippi Y."/>
            <person name="Lorenzon L."/>
            <person name="Mandel J.R."/>
            <person name="Marage G."/>
            <person name="Marchand G."/>
            <person name="Marquand E."/>
            <person name="Bret-Mestries E."/>
            <person name="Morien E."/>
            <person name="Nambeesan S."/>
            <person name="Nguyen T."/>
            <person name="Pegot-Espagnet P."/>
            <person name="Pouilly N."/>
            <person name="Raftis F."/>
            <person name="Sallet E."/>
            <person name="Schiex T."/>
            <person name="Thomas J."/>
            <person name="Vandecasteele C."/>
            <person name="Vares D."/>
            <person name="Vear F."/>
            <person name="Vautrin S."/>
            <person name="Crespi M."/>
            <person name="Mangin B."/>
            <person name="Burke J.M."/>
            <person name="Salse J."/>
            <person name="Munos S."/>
            <person name="Vincourt P."/>
            <person name="Rieseberg L.H."/>
            <person name="Langlade N.B."/>
        </authorList>
    </citation>
    <scope>NUCLEOTIDE SEQUENCE</scope>
    <source>
        <tissue evidence="1">Leaves</tissue>
    </source>
</reference>
<dbReference type="EMBL" id="MNCJ02000325">
    <property type="protein sequence ID" value="KAF5788386.1"/>
    <property type="molecule type" value="Genomic_DNA"/>
</dbReference>
<comment type="caution">
    <text evidence="1">The sequence shown here is derived from an EMBL/GenBank/DDBJ whole genome shotgun (WGS) entry which is preliminary data.</text>
</comment>
<accession>A0A9K3I241</accession>
<evidence type="ECO:0000313" key="2">
    <source>
        <dbReference type="Proteomes" id="UP000215914"/>
    </source>
</evidence>
<organism evidence="1 2">
    <name type="scientific">Helianthus annuus</name>
    <name type="common">Common sunflower</name>
    <dbReference type="NCBI Taxonomy" id="4232"/>
    <lineage>
        <taxon>Eukaryota</taxon>
        <taxon>Viridiplantae</taxon>
        <taxon>Streptophyta</taxon>
        <taxon>Embryophyta</taxon>
        <taxon>Tracheophyta</taxon>
        <taxon>Spermatophyta</taxon>
        <taxon>Magnoliopsida</taxon>
        <taxon>eudicotyledons</taxon>
        <taxon>Gunneridae</taxon>
        <taxon>Pentapetalae</taxon>
        <taxon>asterids</taxon>
        <taxon>campanulids</taxon>
        <taxon>Asterales</taxon>
        <taxon>Asteraceae</taxon>
        <taxon>Asteroideae</taxon>
        <taxon>Heliantheae alliance</taxon>
        <taxon>Heliantheae</taxon>
        <taxon>Helianthus</taxon>
    </lineage>
</organism>
<sequence length="41" mass="4759">MMSFLKVLKRCKIGSKCPIVTDNYCEDAYDVFQNAILKKIM</sequence>
<dbReference type="AlphaFoldDB" id="A0A9K3I241"/>
<name>A0A9K3I241_HELAN</name>
<gene>
    <name evidence="1" type="ORF">HanXRQr2_Chr10g0463451</name>
</gene>
<evidence type="ECO:0000313" key="1">
    <source>
        <dbReference type="EMBL" id="KAF5788386.1"/>
    </source>
</evidence>
<keyword evidence="2" id="KW-1185">Reference proteome</keyword>
<protein>
    <submittedName>
        <fullName evidence="1">Uncharacterized protein</fullName>
    </submittedName>
</protein>
<reference evidence="1" key="2">
    <citation type="submission" date="2020-06" db="EMBL/GenBank/DDBJ databases">
        <title>Helianthus annuus Genome sequencing and assembly Release 2.</title>
        <authorList>
            <person name="Gouzy J."/>
            <person name="Langlade N."/>
            <person name="Munos S."/>
        </authorList>
    </citation>
    <scope>NUCLEOTIDE SEQUENCE</scope>
    <source>
        <tissue evidence="1">Leaves</tissue>
    </source>
</reference>
<dbReference type="Proteomes" id="UP000215914">
    <property type="component" value="Unassembled WGS sequence"/>
</dbReference>